<dbReference type="EMBL" id="KJ019117">
    <property type="protein sequence ID" value="AIX35561.1"/>
    <property type="molecule type" value="Genomic_DNA"/>
</dbReference>
<dbReference type="EMBL" id="KJ019035">
    <property type="protein sequence ID" value="AIX16138.1"/>
    <property type="molecule type" value="Genomic_DNA"/>
</dbReference>
<evidence type="ECO:0000313" key="41">
    <source>
        <dbReference type="EMBL" id="AIX40378.1"/>
    </source>
</evidence>
<dbReference type="Proteomes" id="UP000185385">
    <property type="component" value="Segment"/>
</dbReference>
<evidence type="ECO:0000313" key="40">
    <source>
        <dbReference type="EMBL" id="AIX39742.1"/>
    </source>
</evidence>
<dbReference type="Proteomes" id="UP000185348">
    <property type="component" value="Segment"/>
</dbReference>
<evidence type="ECO:0008006" key="51">
    <source>
        <dbReference type="Google" id="ProtNLM"/>
    </source>
</evidence>
<dbReference type="EMBL" id="KJ019036">
    <property type="protein sequence ID" value="AIX16323.1"/>
    <property type="molecule type" value="Genomic_DNA"/>
</dbReference>
<evidence type="ECO:0000313" key="3">
    <source>
        <dbReference type="EMBL" id="AIX15274.1"/>
    </source>
</evidence>
<dbReference type="Proteomes" id="UP000185377">
    <property type="component" value="Segment"/>
</dbReference>
<dbReference type="EMBL" id="KJ019032">
    <property type="protein sequence ID" value="AIX15492.1"/>
    <property type="molecule type" value="Genomic_DNA"/>
</dbReference>
<gene>
    <name evidence="40" type="ORF">Syn7803C102_16</name>
    <name evidence="41" type="ORF">Syn7803C108_16</name>
    <name evidence="42" type="ORF">Syn7803C109_16</name>
    <name evidence="43" type="ORF">Syn7803C35_16</name>
    <name evidence="44" type="ORF">Syn7803C37_16</name>
    <name evidence="45" type="ORF">Syn7803C39_16</name>
    <name evidence="46" type="ORF">Syn7803C40_16</name>
    <name evidence="1" type="ORF">Syn7803C45_16</name>
    <name evidence="2" type="ORF">Syn7803C46_16</name>
    <name evidence="3" type="ORF">Syn7803C48_16</name>
    <name evidence="4" type="ORF">Syn7803C49_16</name>
    <name evidence="5" type="ORF">Syn7803C54_16</name>
    <name evidence="6" type="ORF">Syn7803C55_13</name>
    <name evidence="7" type="ORF">Syn7803C57_16</name>
    <name evidence="8" type="ORF">Syn7803C72_16</name>
    <name evidence="9" type="ORF">Syn7803C73_16</name>
    <name evidence="10" type="ORF">Syn7803C75_16</name>
    <name evidence="11" type="ORF">Syn7803C77_15</name>
    <name evidence="12" type="ORF">Syn7803C88_16</name>
    <name evidence="13" type="ORF">Syn7803C89_16</name>
    <name evidence="14" type="ORF">Syn7803C93_16</name>
    <name evidence="15" type="ORF">Syn7803US104_16</name>
    <name evidence="16" type="ORF">Syn7803US108_16</name>
    <name evidence="17" type="ORF">Syn7803US109_16</name>
    <name evidence="18" type="ORF">Syn7803US110_16</name>
    <name evidence="19" type="ORF">Syn7803US111_16</name>
    <name evidence="20" type="ORF">Syn7803US113_16</name>
    <name evidence="21" type="ORF">Syn7803US114_16</name>
    <name evidence="22" type="ORF">Syn7803US115_16</name>
    <name evidence="23" type="ORF">Syn7803US116_16</name>
    <name evidence="24" type="ORF">Syn7803US122_16</name>
    <name evidence="25" type="ORF">Syn7803US59_16</name>
    <name evidence="26" type="ORF">Syn7803US5_16</name>
    <name evidence="27" type="ORF">Syn7803US61_16</name>
    <name evidence="28" type="ORF">Syn7803US63_15</name>
    <name evidence="29" type="ORF">Syn7803US64_16</name>
    <name evidence="30" type="ORF">Syn7803US65_16</name>
    <name evidence="31" type="ORF">Syn7803US71_16</name>
    <name evidence="32" type="ORF">Syn7803US78_16</name>
    <name evidence="33" type="ORF">Syn7803US80_17</name>
    <name evidence="34" type="ORF">Syn7803US82_16</name>
    <name evidence="35" type="ORF">Syn7803US83_16</name>
    <name evidence="36" type="ORF">Syn7803US85_16</name>
    <name evidence="37" type="ORF">Syn7803US89_16</name>
    <name evidence="38" type="ORF">Syn7803US94_16</name>
    <name evidence="39" type="ORF">Syn7803US95_16</name>
</gene>
<dbReference type="Proteomes" id="UP000185373">
    <property type="component" value="Segment"/>
</dbReference>
<evidence type="ECO:0000313" key="35">
    <source>
        <dbReference type="EMBL" id="AIX37580.1"/>
    </source>
</evidence>
<dbReference type="EMBL" id="KJ019029">
    <property type="protein sequence ID" value="AIX14847.1"/>
    <property type="molecule type" value="Genomic_DNA"/>
</dbReference>
<evidence type="ECO:0000313" key="11">
    <source>
        <dbReference type="EMBL" id="AIX19472.1"/>
    </source>
</evidence>
<dbReference type="Proteomes" id="UP000185374">
    <property type="component" value="Segment"/>
</dbReference>
<evidence type="ECO:0000313" key="12">
    <source>
        <dbReference type="EMBL" id="AIX20904.1"/>
    </source>
</evidence>
<accession>A0A0E3FTK0</accession>
<evidence type="ECO:0000313" key="5">
    <source>
        <dbReference type="EMBL" id="AIX15921.1"/>
    </source>
</evidence>
<dbReference type="EMBL" id="KJ019126">
    <property type="protein sequence ID" value="AIX37580.1"/>
    <property type="molecule type" value="Genomic_DNA"/>
</dbReference>
<dbReference type="Proteomes" id="UP000185351">
    <property type="component" value="Segment"/>
</dbReference>
<evidence type="ECO:0000313" key="32">
    <source>
        <dbReference type="EMBL" id="AIX36435.1"/>
    </source>
</evidence>
<dbReference type="EMBL" id="KJ019028">
    <property type="protein sequence ID" value="AIX14627.1"/>
    <property type="molecule type" value="Genomic_DNA"/>
</dbReference>
<dbReference type="EMBL" id="KJ019080">
    <property type="protein sequence ID" value="AIX26313.1"/>
    <property type="molecule type" value="Genomic_DNA"/>
</dbReference>
<reference evidence="47 48" key="1">
    <citation type="submission" date="2013-12" db="EMBL/GenBank/DDBJ databases">
        <title>Ecological redundancy of diverse viral populations within a natural community.</title>
        <authorList>
            <person name="Gregory A.C."/>
            <person name="LaButti K."/>
            <person name="Copeland A."/>
            <person name="Woyke T."/>
            <person name="Sullivan M.B."/>
        </authorList>
    </citation>
    <scope>NUCLEOTIDE SEQUENCE [LARGE SCALE GENOMIC DNA]</scope>
    <source>
        <strain evidence="40">Syn7803C102</strain>
        <strain evidence="41">Syn7803C108</strain>
        <strain evidence="42">Syn7803C109</strain>
        <strain evidence="43">Syn7803C35</strain>
        <strain evidence="44">Syn7803C37</strain>
        <strain evidence="45">Syn7803C39</strain>
        <strain evidence="46">Syn7803C40</strain>
        <strain evidence="1">Syn7803C45</strain>
        <strain evidence="2">Syn7803C46</strain>
        <strain evidence="3">Syn7803C48</strain>
        <strain evidence="4">Syn7803C49</strain>
        <strain evidence="5">Syn7803C54</strain>
        <strain evidence="6">Syn7803C55</strain>
        <strain evidence="7">Syn7803C57</strain>
        <strain evidence="8">Syn7803C72</strain>
        <strain evidence="9">Syn7803C73</strain>
        <strain evidence="10">Syn7803C75</strain>
        <strain evidence="11">Syn7803C77</strain>
        <strain evidence="12">Syn7803C88</strain>
        <strain evidence="13">Syn7803C89</strain>
        <strain evidence="14">Syn7803C93</strain>
        <strain evidence="15">Syn7803US104</strain>
        <strain evidence="16">Syn7803US108</strain>
        <strain evidence="17">Syn7803US109</strain>
        <strain evidence="18">Syn7803US110</strain>
        <strain evidence="19">Syn7803US111</strain>
        <strain evidence="20">Syn7803US113</strain>
        <strain evidence="21">Syn7803US114</strain>
        <strain evidence="22">Syn7803US115</strain>
        <strain evidence="23">Syn7803US116</strain>
        <strain evidence="24">Syn7803US122</strain>
        <strain evidence="26">Syn7803US5</strain>
        <strain evidence="25">Syn7803US59</strain>
        <strain evidence="27">Syn7803US61</strain>
        <strain evidence="28">Syn7803US63</strain>
        <strain evidence="29">Syn7803US64</strain>
        <strain evidence="30">Syn7803US65</strain>
        <strain evidence="31">Syn7803US71</strain>
        <strain evidence="32">Syn7803US78</strain>
        <strain evidence="33">Syn7803US80</strain>
        <strain evidence="34">Syn7803US82</strain>
        <strain evidence="35">Syn7803US83</strain>
        <strain evidence="36">Syn7803US85</strain>
        <strain evidence="37">Syn7803US89</strain>
        <strain evidence="38">Syn7803US94</strain>
        <strain evidence="39">Syn7803US95</strain>
    </source>
</reference>
<dbReference type="EMBL" id="KJ019139">
    <property type="protein sequence ID" value="AIX40378.1"/>
    <property type="molecule type" value="Genomic_DNA"/>
</dbReference>
<dbReference type="Proteomes" id="UP000185347">
    <property type="component" value="Segment"/>
</dbReference>
<evidence type="ECO:0000313" key="14">
    <source>
        <dbReference type="EMBL" id="AIX22350.1"/>
    </source>
</evidence>
<dbReference type="Proteomes" id="UP000185355">
    <property type="component" value="Segment"/>
</dbReference>
<dbReference type="EMBL" id="KJ019046">
    <property type="protein sequence ID" value="AIX18602.1"/>
    <property type="molecule type" value="Genomic_DNA"/>
</dbReference>
<dbReference type="Proteomes" id="UP000185381">
    <property type="component" value="Genome"/>
</dbReference>
<dbReference type="Proteomes" id="UP000185382">
    <property type="component" value="Segment"/>
</dbReference>
<dbReference type="EMBL" id="KJ019118">
    <property type="protein sequence ID" value="AIX35779.1"/>
    <property type="molecule type" value="Genomic_DNA"/>
</dbReference>
<evidence type="ECO:0000313" key="24">
    <source>
        <dbReference type="EMBL" id="AIX26949.1"/>
    </source>
</evidence>
<evidence type="ECO:0000313" key="34">
    <source>
        <dbReference type="EMBL" id="AIX37362.1"/>
    </source>
</evidence>
<dbReference type="EMBL" id="KJ019078">
    <property type="protein sequence ID" value="AIX25878.1"/>
    <property type="molecule type" value="Genomic_DNA"/>
</dbReference>
<dbReference type="EMBL" id="KJ019113">
    <property type="protein sequence ID" value="AIX34714.1"/>
    <property type="molecule type" value="Genomic_DNA"/>
</dbReference>
<dbReference type="Proteomes" id="UP000185383">
    <property type="component" value="Segment"/>
</dbReference>
<evidence type="ECO:0000313" key="10">
    <source>
        <dbReference type="EMBL" id="AIX19038.1"/>
    </source>
</evidence>
<dbReference type="EMBL" id="KJ019129">
    <property type="protein sequence ID" value="AIX38231.1"/>
    <property type="molecule type" value="Genomic_DNA"/>
</dbReference>
<dbReference type="EMBL" id="KJ019057">
    <property type="protein sequence ID" value="AIX21121.1"/>
    <property type="molecule type" value="Genomic_DNA"/>
</dbReference>
<evidence type="ECO:0000313" key="33">
    <source>
        <dbReference type="EMBL" id="AIX37143.1"/>
    </source>
</evidence>
<dbReference type="Proteomes" id="UP000185343">
    <property type="component" value="Segment"/>
</dbReference>
<dbReference type="Proteomes" id="UP000185378">
    <property type="component" value="Segment"/>
</dbReference>
<evidence type="ECO:0000313" key="1">
    <source>
        <dbReference type="EMBL" id="AIX14627.1"/>
    </source>
</evidence>
<dbReference type="EMBL" id="KJ019124">
    <property type="protein sequence ID" value="AIX37143.1"/>
    <property type="molecule type" value="Genomic_DNA"/>
</dbReference>
<evidence type="ECO:0000313" key="2">
    <source>
        <dbReference type="EMBL" id="AIX14847.1"/>
    </source>
</evidence>
<evidence type="ECO:0000313" key="9">
    <source>
        <dbReference type="EMBL" id="AIX18820.1"/>
    </source>
</evidence>
<dbReference type="Proteomes" id="UP000185361">
    <property type="component" value="Segment"/>
</dbReference>
<dbReference type="EMBL" id="KJ019070">
    <property type="protein sequence ID" value="AIX24141.1"/>
    <property type="molecule type" value="Genomic_DNA"/>
</dbReference>
<dbReference type="EMBL" id="KJ019031">
    <property type="protein sequence ID" value="AIX15274.1"/>
    <property type="molecule type" value="Genomic_DNA"/>
</dbReference>
<dbReference type="EMBL" id="KJ019127">
    <property type="protein sequence ID" value="AIX37798.1"/>
    <property type="molecule type" value="Genomic_DNA"/>
</dbReference>
<evidence type="ECO:0000313" key="16">
    <source>
        <dbReference type="EMBL" id="AIX24576.1"/>
    </source>
</evidence>
<dbReference type="EMBL" id="KJ019162">
    <property type="protein sequence ID" value="AIX46289.1"/>
    <property type="molecule type" value="Genomic_DNA"/>
</dbReference>
<evidence type="ECO:0000313" key="49">
    <source>
        <dbReference type="Proteomes" id="UP000185351"/>
    </source>
</evidence>
<dbReference type="Proteomes" id="UP000185380">
    <property type="component" value="Segment"/>
</dbReference>
<evidence type="ECO:0000313" key="20">
    <source>
        <dbReference type="EMBL" id="AIX25660.1"/>
    </source>
</evidence>
<evidence type="ECO:0000313" key="44">
    <source>
        <dbReference type="EMBL" id="AIX46289.1"/>
    </source>
</evidence>
<dbReference type="EMBL" id="KJ019062">
    <property type="protein sequence ID" value="AIX22350.1"/>
    <property type="molecule type" value="Genomic_DNA"/>
</dbReference>
<dbReference type="EMBL" id="KJ019160">
    <property type="protein sequence ID" value="AIX45853.1"/>
    <property type="molecule type" value="Genomic_DNA"/>
</dbReference>
<dbReference type="EMBL" id="KJ019165">
    <property type="protein sequence ID" value="AIX46932.1"/>
    <property type="molecule type" value="Genomic_DNA"/>
</dbReference>
<dbReference type="EMBL" id="KJ019131">
    <property type="protein sequence ID" value="AIX38666.1"/>
    <property type="molecule type" value="Genomic_DNA"/>
</dbReference>
<dbReference type="Proteomes" id="UP000185356">
    <property type="component" value="Segment"/>
</dbReference>
<dbReference type="Proteomes" id="UP000185362">
    <property type="component" value="Segment"/>
</dbReference>
<dbReference type="EMBL" id="KJ019074">
    <property type="protein sequence ID" value="AIX25012.1"/>
    <property type="molecule type" value="Genomic_DNA"/>
</dbReference>
<evidence type="ECO:0000313" key="45">
    <source>
        <dbReference type="EMBL" id="AIX46715.1"/>
    </source>
</evidence>
<dbReference type="EMBL" id="KJ019075">
    <property type="protein sequence ID" value="AIX25231.1"/>
    <property type="molecule type" value="Genomic_DNA"/>
</dbReference>
<dbReference type="Proteomes" id="UP000185357">
    <property type="component" value="Segment"/>
</dbReference>
<evidence type="ECO:0000313" key="8">
    <source>
        <dbReference type="EMBL" id="AIX18602.1"/>
    </source>
</evidence>
<dbReference type="Proteomes" id="UP000185368">
    <property type="component" value="Segment"/>
</dbReference>
<dbReference type="OrthoDB" id="23974at10239"/>
<evidence type="ECO:0000313" key="47">
    <source>
        <dbReference type="Proteomes" id="UP000033003"/>
    </source>
</evidence>
<dbReference type="EMBL" id="KJ019112">
    <property type="protein sequence ID" value="AIX34495.1"/>
    <property type="molecule type" value="Genomic_DNA"/>
</dbReference>
<dbReference type="EMBL" id="KJ019050">
    <property type="protein sequence ID" value="AIX19472.1"/>
    <property type="molecule type" value="Genomic_DNA"/>
</dbReference>
<dbReference type="EMBL" id="KJ019120">
    <property type="protein sequence ID" value="AIX36218.1"/>
    <property type="molecule type" value="Genomic_DNA"/>
</dbReference>
<evidence type="ECO:0000313" key="17">
    <source>
        <dbReference type="EMBL" id="AIX24794.1"/>
    </source>
</evidence>
<dbReference type="EMBL" id="KJ019119">
    <property type="protein sequence ID" value="AIX35998.1"/>
    <property type="molecule type" value="Genomic_DNA"/>
</dbReference>
<evidence type="ECO:0000313" key="4">
    <source>
        <dbReference type="EMBL" id="AIX15492.1"/>
    </source>
</evidence>
<dbReference type="EMBL" id="KJ019164">
    <property type="protein sequence ID" value="AIX46715.1"/>
    <property type="molecule type" value="Genomic_DNA"/>
</dbReference>
<dbReference type="Proteomes" id="UP000185386">
    <property type="component" value="Segment"/>
</dbReference>
<dbReference type="Proteomes" id="UP000185376">
    <property type="component" value="Segment"/>
</dbReference>
<evidence type="ECO:0000313" key="26">
    <source>
        <dbReference type="EMBL" id="AIX34714.1"/>
    </source>
</evidence>
<evidence type="ECO:0000313" key="7">
    <source>
        <dbReference type="EMBL" id="AIX16323.1"/>
    </source>
</evidence>
<evidence type="ECO:0000313" key="27">
    <source>
        <dbReference type="EMBL" id="AIX35140.1"/>
    </source>
</evidence>
<dbReference type="EMBL" id="KJ019130">
    <property type="protein sequence ID" value="AIX38448.1"/>
    <property type="molecule type" value="Genomic_DNA"/>
</dbReference>
<keyword evidence="50" id="KW-1185">Reference proteome</keyword>
<evidence type="ECO:0000313" key="36">
    <source>
        <dbReference type="EMBL" id="AIX37798.1"/>
    </source>
</evidence>
<dbReference type="EMBL" id="KJ019056">
    <property type="protein sequence ID" value="AIX20904.1"/>
    <property type="molecule type" value="Genomic_DNA"/>
</dbReference>
<dbReference type="Proteomes" id="UP000185384">
    <property type="component" value="Segment"/>
</dbReference>
<evidence type="ECO:0000313" key="37">
    <source>
        <dbReference type="EMBL" id="AIX38231.1"/>
    </source>
</evidence>
<dbReference type="GeneID" id="24171427"/>
<dbReference type="Proteomes" id="UP000033003">
    <property type="component" value="Segment"/>
</dbReference>
<evidence type="ECO:0000313" key="6">
    <source>
        <dbReference type="EMBL" id="AIX16138.1"/>
    </source>
</evidence>
<dbReference type="Proteomes" id="UP000185366">
    <property type="component" value="Segment"/>
</dbReference>
<evidence type="ECO:0000313" key="15">
    <source>
        <dbReference type="EMBL" id="AIX24141.1"/>
    </source>
</evidence>
<dbReference type="EMBL" id="KJ019083">
    <property type="protein sequence ID" value="AIX26949.1"/>
    <property type="molecule type" value="Genomic_DNA"/>
</dbReference>
<dbReference type="EMBL" id="KJ019077">
    <property type="protein sequence ID" value="AIX25660.1"/>
    <property type="molecule type" value="Genomic_DNA"/>
</dbReference>
<dbReference type="EMBL" id="KJ019048">
    <property type="protein sequence ID" value="AIX19038.1"/>
    <property type="molecule type" value="Genomic_DNA"/>
</dbReference>
<sequence>MKLPLDITYEELEKNFEFIVDLCGSNLQPFRITAKDGKTVMLIPVQEKTTIDPEIVEQIEELKSEWMQQMDAKSSSE</sequence>
<dbReference type="Proteomes" id="UP000185370">
    <property type="component" value="Segment"/>
</dbReference>
<dbReference type="EMBL" id="KJ019034">
    <property type="protein sequence ID" value="AIX15921.1"/>
    <property type="molecule type" value="Genomic_DNA"/>
</dbReference>
<dbReference type="Proteomes" id="UP000185344">
    <property type="component" value="Segment"/>
</dbReference>
<evidence type="ECO:0000313" key="48">
    <source>
        <dbReference type="Proteomes" id="UP000185343"/>
    </source>
</evidence>
<dbReference type="Proteomes" id="UP000185358">
    <property type="component" value="Segment"/>
</dbReference>
<dbReference type="Proteomes" id="UP000185354">
    <property type="component" value="Segment"/>
</dbReference>
<evidence type="ECO:0000313" key="46">
    <source>
        <dbReference type="EMBL" id="AIX46932.1"/>
    </source>
</evidence>
<dbReference type="EMBL" id="KJ019079">
    <property type="protein sequence ID" value="AIX26096.1"/>
    <property type="molecule type" value="Genomic_DNA"/>
</dbReference>
<dbReference type="Proteomes" id="UP000185349">
    <property type="component" value="Segment"/>
</dbReference>
<dbReference type="EMBL" id="KJ019073">
    <property type="protein sequence ID" value="AIX24794.1"/>
    <property type="molecule type" value="Genomic_DNA"/>
</dbReference>
<dbReference type="RefSeq" id="YP_009133359.1">
    <property type="nucleotide sequence ID" value="NC_026923.1"/>
</dbReference>
<evidence type="ECO:0000313" key="43">
    <source>
        <dbReference type="EMBL" id="AIX45853.1"/>
    </source>
</evidence>
<dbReference type="Proteomes" id="UP000185352">
    <property type="component" value="Segment"/>
</dbReference>
<evidence type="ECO:0000313" key="50">
    <source>
        <dbReference type="Proteomes" id="UP000185365"/>
    </source>
</evidence>
<evidence type="ECO:0000313" key="13">
    <source>
        <dbReference type="EMBL" id="AIX21121.1"/>
    </source>
</evidence>
<evidence type="ECO:0000313" key="31">
    <source>
        <dbReference type="EMBL" id="AIX36218.1"/>
    </source>
</evidence>
<evidence type="ECO:0000313" key="18">
    <source>
        <dbReference type="EMBL" id="AIX25012.1"/>
    </source>
</evidence>
<dbReference type="EMBL" id="KJ019136">
    <property type="protein sequence ID" value="AIX39742.1"/>
    <property type="molecule type" value="Genomic_DNA"/>
</dbReference>
<dbReference type="EMBL" id="KJ019047">
    <property type="protein sequence ID" value="AIX18820.1"/>
    <property type="molecule type" value="Genomic_DNA"/>
</dbReference>
<organism evidence="25 49">
    <name type="scientific">Synechococcus phage ACG-2014d</name>
    <dbReference type="NCBI Taxonomy" id="1493509"/>
    <lineage>
        <taxon>Viruses</taxon>
        <taxon>Duplodnaviria</taxon>
        <taxon>Heunggongvirae</taxon>
        <taxon>Uroviricota</taxon>
        <taxon>Caudoviricetes</taxon>
        <taxon>Pantevenvirales</taxon>
        <taxon>Kyanoviridae</taxon>
        <taxon>Lowelvirus</taxon>
        <taxon>Lowelvirus tuscon4d</taxon>
    </lineage>
</organism>
<evidence type="ECO:0000313" key="38">
    <source>
        <dbReference type="EMBL" id="AIX38448.1"/>
    </source>
</evidence>
<dbReference type="Proteomes" id="UP000185346">
    <property type="component" value="Segment"/>
</dbReference>
<evidence type="ECO:0000313" key="19">
    <source>
        <dbReference type="EMBL" id="AIX25231.1"/>
    </source>
</evidence>
<evidence type="ECO:0000313" key="21">
    <source>
        <dbReference type="EMBL" id="AIX25878.1"/>
    </source>
</evidence>
<dbReference type="Proteomes" id="UP000185350">
    <property type="component" value="Segment"/>
</dbReference>
<evidence type="ECO:0000313" key="42">
    <source>
        <dbReference type="EMBL" id="AIX40597.1"/>
    </source>
</evidence>
<dbReference type="EMBL" id="KJ019115">
    <property type="protein sequence ID" value="AIX35140.1"/>
    <property type="molecule type" value="Genomic_DNA"/>
</dbReference>
<dbReference type="EMBL" id="KJ019140">
    <property type="protein sequence ID" value="AIX40597.1"/>
    <property type="molecule type" value="Genomic_DNA"/>
</dbReference>
<evidence type="ECO:0000313" key="25">
    <source>
        <dbReference type="EMBL" id="AIX34495.1"/>
    </source>
</evidence>
<dbReference type="Proteomes" id="UP000185353">
    <property type="component" value="Segment"/>
</dbReference>
<dbReference type="Proteomes" id="UP000185369">
    <property type="component" value="Segment"/>
</dbReference>
<dbReference type="Proteomes" id="UP000185360">
    <property type="component" value="Genome"/>
</dbReference>
<evidence type="ECO:0000313" key="29">
    <source>
        <dbReference type="EMBL" id="AIX35779.1"/>
    </source>
</evidence>
<dbReference type="Proteomes" id="UP000185365">
    <property type="component" value="Segment"/>
</dbReference>
<dbReference type="EMBL" id="KJ019121">
    <property type="protein sequence ID" value="AIX36435.1"/>
    <property type="molecule type" value="Genomic_DNA"/>
</dbReference>
<dbReference type="Proteomes" id="UP000185379">
    <property type="component" value="Segment"/>
</dbReference>
<dbReference type="EMBL" id="KJ019125">
    <property type="protein sequence ID" value="AIX37362.1"/>
    <property type="molecule type" value="Genomic_DNA"/>
</dbReference>
<evidence type="ECO:0000313" key="22">
    <source>
        <dbReference type="EMBL" id="AIX26096.1"/>
    </source>
</evidence>
<dbReference type="Proteomes" id="UP000185371">
    <property type="component" value="Segment"/>
</dbReference>
<dbReference type="Proteomes" id="UP000185363">
    <property type="component" value="Segment"/>
</dbReference>
<dbReference type="Proteomes" id="UP000220606">
    <property type="component" value="Segment"/>
</dbReference>
<dbReference type="Proteomes" id="UP000185375">
    <property type="component" value="Segment"/>
</dbReference>
<name>A0A0E3FTK0_9CAUD</name>
<evidence type="ECO:0000313" key="30">
    <source>
        <dbReference type="EMBL" id="AIX35998.1"/>
    </source>
</evidence>
<protein>
    <recommendedName>
        <fullName evidence="51">Antitoxin</fullName>
    </recommendedName>
</protein>
<dbReference type="Proteomes" id="UP000185364">
    <property type="component" value="Segment"/>
</dbReference>
<proteinExistence type="predicted"/>
<dbReference type="KEGG" id="vg:24171427"/>
<dbReference type="Proteomes" id="UP000185372">
    <property type="component" value="Genome"/>
</dbReference>
<dbReference type="Proteomes" id="UP000185359">
    <property type="component" value="Segment"/>
</dbReference>
<evidence type="ECO:0000313" key="39">
    <source>
        <dbReference type="EMBL" id="AIX38666.1"/>
    </source>
</evidence>
<dbReference type="EMBL" id="KJ019072">
    <property type="protein sequence ID" value="AIX24576.1"/>
    <property type="molecule type" value="Genomic_DNA"/>
</dbReference>
<evidence type="ECO:0000313" key="23">
    <source>
        <dbReference type="EMBL" id="AIX26313.1"/>
    </source>
</evidence>
<evidence type="ECO:0000313" key="28">
    <source>
        <dbReference type="EMBL" id="AIX35561.1"/>
    </source>
</evidence>
<dbReference type="Proteomes" id="UP000185345">
    <property type="component" value="Segment"/>
</dbReference>
<dbReference type="Proteomes" id="UP000185367">
    <property type="component" value="Segment"/>
</dbReference>